<dbReference type="EMBL" id="VSRR010062265">
    <property type="protein sequence ID" value="MPC83339.1"/>
    <property type="molecule type" value="Genomic_DNA"/>
</dbReference>
<protein>
    <submittedName>
        <fullName evidence="2">Uncharacterized protein</fullName>
    </submittedName>
</protein>
<comment type="caution">
    <text evidence="2">The sequence shown here is derived from an EMBL/GenBank/DDBJ whole genome shotgun (WGS) entry which is preliminary data.</text>
</comment>
<reference evidence="2 3" key="1">
    <citation type="submission" date="2019-05" db="EMBL/GenBank/DDBJ databases">
        <title>Another draft genome of Portunus trituberculatus and its Hox gene families provides insights of decapod evolution.</title>
        <authorList>
            <person name="Jeong J.-H."/>
            <person name="Song I."/>
            <person name="Kim S."/>
            <person name="Choi T."/>
            <person name="Kim D."/>
            <person name="Ryu S."/>
            <person name="Kim W."/>
        </authorList>
    </citation>
    <scope>NUCLEOTIDE SEQUENCE [LARGE SCALE GENOMIC DNA]</scope>
    <source>
        <tissue evidence="2">Muscle</tissue>
    </source>
</reference>
<evidence type="ECO:0000313" key="3">
    <source>
        <dbReference type="Proteomes" id="UP000324222"/>
    </source>
</evidence>
<organism evidence="2 3">
    <name type="scientific">Portunus trituberculatus</name>
    <name type="common">Swimming crab</name>
    <name type="synonym">Neptunus trituberculatus</name>
    <dbReference type="NCBI Taxonomy" id="210409"/>
    <lineage>
        <taxon>Eukaryota</taxon>
        <taxon>Metazoa</taxon>
        <taxon>Ecdysozoa</taxon>
        <taxon>Arthropoda</taxon>
        <taxon>Crustacea</taxon>
        <taxon>Multicrustacea</taxon>
        <taxon>Malacostraca</taxon>
        <taxon>Eumalacostraca</taxon>
        <taxon>Eucarida</taxon>
        <taxon>Decapoda</taxon>
        <taxon>Pleocyemata</taxon>
        <taxon>Brachyura</taxon>
        <taxon>Eubrachyura</taxon>
        <taxon>Portunoidea</taxon>
        <taxon>Portunidae</taxon>
        <taxon>Portuninae</taxon>
        <taxon>Portunus</taxon>
    </lineage>
</organism>
<keyword evidence="3" id="KW-1185">Reference proteome</keyword>
<accession>A0A5B7IMV0</accession>
<proteinExistence type="predicted"/>
<feature type="compositionally biased region" description="Polar residues" evidence="1">
    <location>
        <begin position="1"/>
        <end position="19"/>
    </location>
</feature>
<evidence type="ECO:0000313" key="2">
    <source>
        <dbReference type="EMBL" id="MPC83339.1"/>
    </source>
</evidence>
<sequence length="61" mass="6756">MSKISHTSPHDITTTTSKVSDLEEPATLKSHRRSKCLLRQDPAETPGGELQGELQREGRGR</sequence>
<evidence type="ECO:0000256" key="1">
    <source>
        <dbReference type="SAM" id="MobiDB-lite"/>
    </source>
</evidence>
<name>A0A5B7IMV0_PORTR</name>
<dbReference type="AlphaFoldDB" id="A0A5B7IMV0"/>
<feature type="region of interest" description="Disordered" evidence="1">
    <location>
        <begin position="1"/>
        <end position="61"/>
    </location>
</feature>
<gene>
    <name evidence="2" type="ORF">E2C01_078047</name>
</gene>
<dbReference type="Proteomes" id="UP000324222">
    <property type="component" value="Unassembled WGS sequence"/>
</dbReference>